<evidence type="ECO:0000256" key="6">
    <source>
        <dbReference type="ARBA" id="ARBA00023136"/>
    </source>
</evidence>
<organism evidence="9 10">
    <name type="scientific">Paenibacillus baimaensis</name>
    <dbReference type="NCBI Taxonomy" id="2982185"/>
    <lineage>
        <taxon>Bacteria</taxon>
        <taxon>Bacillati</taxon>
        <taxon>Bacillota</taxon>
        <taxon>Bacilli</taxon>
        <taxon>Bacillales</taxon>
        <taxon>Paenibacillaceae</taxon>
        <taxon>Paenibacillus</taxon>
    </lineage>
</organism>
<dbReference type="SUPFAM" id="SSF161098">
    <property type="entry name" value="MetI-like"/>
    <property type="match status" value="1"/>
</dbReference>
<dbReference type="InterPro" id="IPR035906">
    <property type="entry name" value="MetI-like_sf"/>
</dbReference>
<comment type="caution">
    <text evidence="9">The sequence shown here is derived from an EMBL/GenBank/DDBJ whole genome shotgun (WGS) entry which is preliminary data.</text>
</comment>
<dbReference type="PANTHER" id="PTHR43744:SF12">
    <property type="entry name" value="ABC TRANSPORTER PERMEASE PROTEIN MG189-RELATED"/>
    <property type="match status" value="1"/>
</dbReference>
<evidence type="ECO:0000256" key="3">
    <source>
        <dbReference type="ARBA" id="ARBA00022475"/>
    </source>
</evidence>
<keyword evidence="6 7" id="KW-0472">Membrane</keyword>
<feature type="transmembrane region" description="Helical" evidence="7">
    <location>
        <begin position="153"/>
        <end position="173"/>
    </location>
</feature>
<dbReference type="PANTHER" id="PTHR43744">
    <property type="entry name" value="ABC TRANSPORTER PERMEASE PROTEIN MG189-RELATED-RELATED"/>
    <property type="match status" value="1"/>
</dbReference>
<keyword evidence="10" id="KW-1185">Reference proteome</keyword>
<feature type="transmembrane region" description="Helical" evidence="7">
    <location>
        <begin position="202"/>
        <end position="223"/>
    </location>
</feature>
<evidence type="ECO:0000313" key="10">
    <source>
        <dbReference type="Proteomes" id="UP001652445"/>
    </source>
</evidence>
<sequence length="295" mass="32882">MTMMSTATKTGVVLQSRKKVDRLGRLVTLLFLFAGGVMILFPFIVMLSISFDKDAIFEFPFPFRLIPEHLSFENFRIAIINTHMPRLYVNTFMIAVGVIVISTFSALLAGYALSKLNVKGGKIILLVVLATLMIPSEATLIPLFMLFKKLQLINTYWAFYLPAIANIFGTFLAKQFMDGIPGELREAAIIDGAGEFQCFTKIYFALCMPIVATLIILTFLNVWNSFLFPLIMLNDPAKYTIQIGIALLNARTQTGQSPPGLNMAATVLSIIPVLLVYLFFQKYIIQSVAHSGIKQ</sequence>
<dbReference type="PROSITE" id="PS50928">
    <property type="entry name" value="ABC_TM1"/>
    <property type="match status" value="1"/>
</dbReference>
<dbReference type="CDD" id="cd06261">
    <property type="entry name" value="TM_PBP2"/>
    <property type="match status" value="1"/>
</dbReference>
<feature type="transmembrane region" description="Helical" evidence="7">
    <location>
        <begin position="92"/>
        <end position="111"/>
    </location>
</feature>
<feature type="domain" description="ABC transmembrane type-1" evidence="8">
    <location>
        <begin position="88"/>
        <end position="280"/>
    </location>
</feature>
<keyword evidence="2 7" id="KW-0813">Transport</keyword>
<comment type="subcellular location">
    <subcellularLocation>
        <location evidence="1 7">Cell membrane</location>
        <topology evidence="1 7">Multi-pass membrane protein</topology>
    </subcellularLocation>
</comment>
<evidence type="ECO:0000256" key="1">
    <source>
        <dbReference type="ARBA" id="ARBA00004651"/>
    </source>
</evidence>
<evidence type="ECO:0000313" key="9">
    <source>
        <dbReference type="EMBL" id="MCU6794327.1"/>
    </source>
</evidence>
<evidence type="ECO:0000259" key="8">
    <source>
        <dbReference type="PROSITE" id="PS50928"/>
    </source>
</evidence>
<feature type="transmembrane region" description="Helical" evidence="7">
    <location>
        <begin position="261"/>
        <end position="280"/>
    </location>
</feature>
<feature type="transmembrane region" description="Helical" evidence="7">
    <location>
        <begin position="26"/>
        <end position="51"/>
    </location>
</feature>
<proteinExistence type="inferred from homology"/>
<evidence type="ECO:0000256" key="4">
    <source>
        <dbReference type="ARBA" id="ARBA00022692"/>
    </source>
</evidence>
<gene>
    <name evidence="9" type="ORF">OB236_19670</name>
</gene>
<reference evidence="9 10" key="1">
    <citation type="submission" date="2022-09" db="EMBL/GenBank/DDBJ databases">
        <authorList>
            <person name="Han X.L."/>
            <person name="Wang Q."/>
            <person name="Lu T."/>
        </authorList>
    </citation>
    <scope>NUCLEOTIDE SEQUENCE [LARGE SCALE GENOMIC DNA]</scope>
    <source>
        <strain evidence="9 10">WQ 127069</strain>
    </source>
</reference>
<keyword evidence="3" id="KW-1003">Cell membrane</keyword>
<name>A0ABT2UI44_9BACL</name>
<evidence type="ECO:0000256" key="7">
    <source>
        <dbReference type="RuleBase" id="RU363032"/>
    </source>
</evidence>
<dbReference type="EMBL" id="JAOQIO010000084">
    <property type="protein sequence ID" value="MCU6794327.1"/>
    <property type="molecule type" value="Genomic_DNA"/>
</dbReference>
<comment type="similarity">
    <text evidence="7">Belongs to the binding-protein-dependent transport system permease family.</text>
</comment>
<feature type="transmembrane region" description="Helical" evidence="7">
    <location>
        <begin position="123"/>
        <end position="147"/>
    </location>
</feature>
<dbReference type="Proteomes" id="UP001652445">
    <property type="component" value="Unassembled WGS sequence"/>
</dbReference>
<evidence type="ECO:0000256" key="5">
    <source>
        <dbReference type="ARBA" id="ARBA00022989"/>
    </source>
</evidence>
<keyword evidence="4 7" id="KW-0812">Transmembrane</keyword>
<keyword evidence="5 7" id="KW-1133">Transmembrane helix</keyword>
<dbReference type="Pfam" id="PF00528">
    <property type="entry name" value="BPD_transp_1"/>
    <property type="match status" value="1"/>
</dbReference>
<evidence type="ECO:0000256" key="2">
    <source>
        <dbReference type="ARBA" id="ARBA00022448"/>
    </source>
</evidence>
<dbReference type="RefSeq" id="WP_262685493.1">
    <property type="nucleotide sequence ID" value="NZ_JAOQIO010000084.1"/>
</dbReference>
<dbReference type="Gene3D" id="1.10.3720.10">
    <property type="entry name" value="MetI-like"/>
    <property type="match status" value="1"/>
</dbReference>
<accession>A0ABT2UI44</accession>
<dbReference type="InterPro" id="IPR000515">
    <property type="entry name" value="MetI-like"/>
</dbReference>
<protein>
    <submittedName>
        <fullName evidence="9">Carbohydrate ABC transporter permease</fullName>
    </submittedName>
</protein>